<evidence type="ECO:0000313" key="2">
    <source>
        <dbReference type="EMBL" id="PHP28343.1"/>
    </source>
</evidence>
<evidence type="ECO:0000313" key="3">
    <source>
        <dbReference type="Proteomes" id="UP000221860"/>
    </source>
</evidence>
<sequence>MTHIVRMSVTLGLLAAATLAQAQPMPRQMQDFAALGWTIQGHVGQAEGQERMLVRDAQGQDRIAVLHSYSGLITYEMAPHPAER</sequence>
<feature type="signal peptide" evidence="1">
    <location>
        <begin position="1"/>
        <end position="22"/>
    </location>
</feature>
<gene>
    <name evidence="2" type="ORF">CJ301_06325</name>
</gene>
<accession>A0A2G1MHW0</accession>
<name>A0A2G1MHW0_9RHOB</name>
<dbReference type="RefSeq" id="WP_099275434.1">
    <property type="nucleotide sequence ID" value="NZ_JAZETL010000012.1"/>
</dbReference>
<keyword evidence="1" id="KW-0732">Signal</keyword>
<dbReference type="Proteomes" id="UP000221860">
    <property type="component" value="Unassembled WGS sequence"/>
</dbReference>
<evidence type="ECO:0000256" key="1">
    <source>
        <dbReference type="SAM" id="SignalP"/>
    </source>
</evidence>
<feature type="chain" id="PRO_5013612299" description="PepSY domain-containing protein" evidence="1">
    <location>
        <begin position="23"/>
        <end position="84"/>
    </location>
</feature>
<dbReference type="AlphaFoldDB" id="A0A2G1MHW0"/>
<dbReference type="EMBL" id="NQWH01000007">
    <property type="protein sequence ID" value="PHP28343.1"/>
    <property type="molecule type" value="Genomic_DNA"/>
</dbReference>
<keyword evidence="3" id="KW-1185">Reference proteome</keyword>
<reference evidence="2 3" key="1">
    <citation type="submission" date="2017-08" db="EMBL/GenBank/DDBJ databases">
        <title>Draft Genome Sequence of Loktanella cinnabarina Strain XM1, Isolated from Coastal Surface Water.</title>
        <authorList>
            <person name="Ma R."/>
            <person name="Wang J."/>
            <person name="Wang Q."/>
            <person name="Ma Z."/>
            <person name="Li J."/>
            <person name="Chen L."/>
        </authorList>
    </citation>
    <scope>NUCLEOTIDE SEQUENCE [LARGE SCALE GENOMIC DNA]</scope>
    <source>
        <strain evidence="2 3">XM1</strain>
    </source>
</reference>
<organism evidence="2 3">
    <name type="scientific">Limimaricola cinnabarinus</name>
    <dbReference type="NCBI Taxonomy" id="1125964"/>
    <lineage>
        <taxon>Bacteria</taxon>
        <taxon>Pseudomonadati</taxon>
        <taxon>Pseudomonadota</taxon>
        <taxon>Alphaproteobacteria</taxon>
        <taxon>Rhodobacterales</taxon>
        <taxon>Paracoccaceae</taxon>
        <taxon>Limimaricola</taxon>
    </lineage>
</organism>
<proteinExistence type="predicted"/>
<comment type="caution">
    <text evidence="2">The sequence shown here is derived from an EMBL/GenBank/DDBJ whole genome shotgun (WGS) entry which is preliminary data.</text>
</comment>
<dbReference type="OrthoDB" id="9929508at2"/>
<protein>
    <recommendedName>
        <fullName evidence="4">PepSY domain-containing protein</fullName>
    </recommendedName>
</protein>
<evidence type="ECO:0008006" key="4">
    <source>
        <dbReference type="Google" id="ProtNLM"/>
    </source>
</evidence>